<evidence type="ECO:0000313" key="1">
    <source>
        <dbReference type="EMBL" id="JAE38907.1"/>
    </source>
</evidence>
<sequence>MQFFHKKHCVYWLGGQRPLICGLRILLPAASRLRRCQMQDVVPTFLGGGAERGDDAGI</sequence>
<accession>A0A0A9HQ95</accession>
<organism evidence="1">
    <name type="scientific">Arundo donax</name>
    <name type="common">Giant reed</name>
    <name type="synonym">Donax arundinaceus</name>
    <dbReference type="NCBI Taxonomy" id="35708"/>
    <lineage>
        <taxon>Eukaryota</taxon>
        <taxon>Viridiplantae</taxon>
        <taxon>Streptophyta</taxon>
        <taxon>Embryophyta</taxon>
        <taxon>Tracheophyta</taxon>
        <taxon>Spermatophyta</taxon>
        <taxon>Magnoliopsida</taxon>
        <taxon>Liliopsida</taxon>
        <taxon>Poales</taxon>
        <taxon>Poaceae</taxon>
        <taxon>PACMAD clade</taxon>
        <taxon>Arundinoideae</taxon>
        <taxon>Arundineae</taxon>
        <taxon>Arundo</taxon>
    </lineage>
</organism>
<reference evidence="1" key="2">
    <citation type="journal article" date="2015" name="Data Brief">
        <title>Shoot transcriptome of the giant reed, Arundo donax.</title>
        <authorList>
            <person name="Barrero R.A."/>
            <person name="Guerrero F.D."/>
            <person name="Moolhuijzen P."/>
            <person name="Goolsby J.A."/>
            <person name="Tidwell J."/>
            <person name="Bellgard S.E."/>
            <person name="Bellgard M.I."/>
        </authorList>
    </citation>
    <scope>NUCLEOTIDE SEQUENCE</scope>
    <source>
        <tissue evidence="1">Shoot tissue taken approximately 20 cm above the soil surface</tissue>
    </source>
</reference>
<dbReference type="AlphaFoldDB" id="A0A0A9HQ95"/>
<proteinExistence type="predicted"/>
<reference evidence="1" key="1">
    <citation type="submission" date="2014-09" db="EMBL/GenBank/DDBJ databases">
        <authorList>
            <person name="Magalhaes I.L.F."/>
            <person name="Oliveira U."/>
            <person name="Santos F.R."/>
            <person name="Vidigal T.H.D.A."/>
            <person name="Brescovit A.D."/>
            <person name="Santos A.J."/>
        </authorList>
    </citation>
    <scope>NUCLEOTIDE SEQUENCE</scope>
    <source>
        <tissue evidence="1">Shoot tissue taken approximately 20 cm above the soil surface</tissue>
    </source>
</reference>
<name>A0A0A9HQ95_ARUDO</name>
<protein>
    <submittedName>
        <fullName evidence="1">Uncharacterized protein</fullName>
    </submittedName>
</protein>
<dbReference type="EMBL" id="GBRH01158989">
    <property type="protein sequence ID" value="JAE38907.1"/>
    <property type="molecule type" value="Transcribed_RNA"/>
</dbReference>